<evidence type="ECO:0000256" key="2">
    <source>
        <dbReference type="SAM" id="Phobius"/>
    </source>
</evidence>
<reference evidence="3 4" key="1">
    <citation type="submission" date="2016-06" db="EMBL/GenBank/DDBJ databases">
        <authorList>
            <person name="Kjaerup R.B."/>
            <person name="Dalgaard T.S."/>
            <person name="Juul-Madsen H.R."/>
        </authorList>
    </citation>
    <scope>NUCLEOTIDE SEQUENCE [LARGE SCALE GENOMIC DNA]</scope>
    <source>
        <strain evidence="3 4">DSM 45577</strain>
    </source>
</reference>
<name>A0A1C6UM79_9ACTN</name>
<dbReference type="Proteomes" id="UP000198937">
    <property type="component" value="Unassembled WGS sequence"/>
</dbReference>
<sequence length="237" mass="24256">MSAATGDGEPPDVPSGPSPLDAVPDMRATAKWLVAAAAAVGSLLLGVGPLTAVGRVGTAGDALWAFVGLVVALAGVGVGIWFAAEALTPPVTTLATLDTPALAGLRARIGTDPGAFYGPFGDSVTDLRAGVTTHAAAAAQLAILLSQERDPTTRTVLDQALRDAQANERLARQLQRRLLEFVHVWQVRQALRRSRIATLAAMAVVALGAVLFLLATADRPVATPAPTPSPSNSAPPR</sequence>
<keyword evidence="2" id="KW-0812">Transmembrane</keyword>
<feature type="transmembrane region" description="Helical" evidence="2">
    <location>
        <begin position="32"/>
        <end position="50"/>
    </location>
</feature>
<keyword evidence="2" id="KW-0472">Membrane</keyword>
<feature type="region of interest" description="Disordered" evidence="1">
    <location>
        <begin position="1"/>
        <end position="21"/>
    </location>
</feature>
<dbReference type="AlphaFoldDB" id="A0A1C6UM79"/>
<keyword evidence="4" id="KW-1185">Reference proteome</keyword>
<proteinExistence type="predicted"/>
<dbReference type="STRING" id="683228.GA0070617_2874"/>
<dbReference type="OrthoDB" id="4235636at2"/>
<evidence type="ECO:0000313" key="3">
    <source>
        <dbReference type="EMBL" id="SCL55145.1"/>
    </source>
</evidence>
<evidence type="ECO:0000313" key="4">
    <source>
        <dbReference type="Proteomes" id="UP000198937"/>
    </source>
</evidence>
<evidence type="ECO:0000256" key="1">
    <source>
        <dbReference type="SAM" id="MobiDB-lite"/>
    </source>
</evidence>
<keyword evidence="2" id="KW-1133">Transmembrane helix</keyword>
<accession>A0A1C6UM79</accession>
<dbReference type="EMBL" id="FMIA01000002">
    <property type="protein sequence ID" value="SCL55145.1"/>
    <property type="molecule type" value="Genomic_DNA"/>
</dbReference>
<feature type="transmembrane region" description="Helical" evidence="2">
    <location>
        <begin position="196"/>
        <end position="217"/>
    </location>
</feature>
<dbReference type="RefSeq" id="WP_091437458.1">
    <property type="nucleotide sequence ID" value="NZ_BMMJ01000016.1"/>
</dbReference>
<protein>
    <submittedName>
        <fullName evidence="3">Uncharacterized protein</fullName>
    </submittedName>
</protein>
<feature type="transmembrane region" description="Helical" evidence="2">
    <location>
        <begin position="62"/>
        <end position="84"/>
    </location>
</feature>
<gene>
    <name evidence="3" type="ORF">GA0070617_2874</name>
</gene>
<organism evidence="3 4">
    <name type="scientific">Micromonospora yangpuensis</name>
    <dbReference type="NCBI Taxonomy" id="683228"/>
    <lineage>
        <taxon>Bacteria</taxon>
        <taxon>Bacillati</taxon>
        <taxon>Actinomycetota</taxon>
        <taxon>Actinomycetes</taxon>
        <taxon>Micromonosporales</taxon>
        <taxon>Micromonosporaceae</taxon>
        <taxon>Micromonospora</taxon>
    </lineage>
</organism>